<dbReference type="AlphaFoldDB" id="A0A840WM96"/>
<dbReference type="Pfam" id="PF04273">
    <property type="entry name" value="BLH_phosphatase"/>
    <property type="match status" value="1"/>
</dbReference>
<dbReference type="RefSeq" id="WP_184011591.1">
    <property type="nucleotide sequence ID" value="NZ_JACIJS010000006.1"/>
</dbReference>
<keyword evidence="3" id="KW-1185">Reference proteome</keyword>
<reference evidence="2 3" key="1">
    <citation type="submission" date="2020-08" db="EMBL/GenBank/DDBJ databases">
        <title>Genomic Encyclopedia of Type Strains, Phase IV (KMG-IV): sequencing the most valuable type-strain genomes for metagenomic binning, comparative biology and taxonomic classification.</title>
        <authorList>
            <person name="Goeker M."/>
        </authorList>
    </citation>
    <scope>NUCLEOTIDE SEQUENCE [LARGE SCALE GENOMIC DNA]</scope>
    <source>
        <strain evidence="2 3">DSM 103377</strain>
    </source>
</reference>
<dbReference type="InterPro" id="IPR029021">
    <property type="entry name" value="Prot-tyrosine_phosphatase-like"/>
</dbReference>
<name>A0A840WM96_9RHOB</name>
<organism evidence="2 3">
    <name type="scientific">Rubricella aquisinus</name>
    <dbReference type="NCBI Taxonomy" id="2028108"/>
    <lineage>
        <taxon>Bacteria</taxon>
        <taxon>Pseudomonadati</taxon>
        <taxon>Pseudomonadota</taxon>
        <taxon>Alphaproteobacteria</taxon>
        <taxon>Rhodobacterales</taxon>
        <taxon>Paracoccaceae</taxon>
        <taxon>Rubricella</taxon>
    </lineage>
</organism>
<dbReference type="Gene3D" id="3.90.190.10">
    <property type="entry name" value="Protein tyrosine phosphatase superfamily"/>
    <property type="match status" value="1"/>
</dbReference>
<dbReference type="SUPFAM" id="SSF52799">
    <property type="entry name" value="(Phosphotyrosine protein) phosphatases II"/>
    <property type="match status" value="1"/>
</dbReference>
<sequence length="143" mass="15052">MDIRKLTETMSVAPQLSEEDIASLAAEGYTTLINNRPDEELALTGGPGSEVMAAEAAAQGMAYHYIPVPGSGFGIEHVRAVRRAIEEADGPVIAYCRSGTRSCNVWALAIAGGEMSAEEISAAGRAGGYDLSAMMNMLSQRID</sequence>
<evidence type="ECO:0000313" key="2">
    <source>
        <dbReference type="EMBL" id="MBB5516208.1"/>
    </source>
</evidence>
<comment type="caution">
    <text evidence="2">The sequence shown here is derived from an EMBL/GenBank/DDBJ whole genome shotgun (WGS) entry which is preliminary data.</text>
</comment>
<evidence type="ECO:0000313" key="3">
    <source>
        <dbReference type="Proteomes" id="UP000553766"/>
    </source>
</evidence>
<dbReference type="EMBL" id="JACIJS010000006">
    <property type="protein sequence ID" value="MBB5516208.1"/>
    <property type="molecule type" value="Genomic_DNA"/>
</dbReference>
<dbReference type="CDD" id="cd14503">
    <property type="entry name" value="PTP-bact"/>
    <property type="match status" value="1"/>
</dbReference>
<dbReference type="GO" id="GO:0016787">
    <property type="term" value="F:hydrolase activity"/>
    <property type="evidence" value="ECO:0007669"/>
    <property type="project" value="InterPro"/>
</dbReference>
<protein>
    <submittedName>
        <fullName evidence="2">Uncharacterized protein (TIGR01244 family)</fullName>
    </submittedName>
</protein>
<accession>A0A840WM96</accession>
<proteinExistence type="predicted"/>
<feature type="domain" description="Beta-lactamase hydrolase-like protein phosphatase-like" evidence="1">
    <location>
        <begin position="2"/>
        <end position="112"/>
    </location>
</feature>
<dbReference type="Proteomes" id="UP000553766">
    <property type="component" value="Unassembled WGS sequence"/>
</dbReference>
<dbReference type="InterPro" id="IPR005939">
    <property type="entry name" value="BLH_phosphatase-like"/>
</dbReference>
<evidence type="ECO:0000259" key="1">
    <source>
        <dbReference type="Pfam" id="PF04273"/>
    </source>
</evidence>
<gene>
    <name evidence="2" type="ORF">FHS89_002234</name>
</gene>
<dbReference type="NCBIfam" id="TIGR01244">
    <property type="entry name" value="TIGR01244 family sulfur transferase"/>
    <property type="match status" value="1"/>
</dbReference>